<proteinExistence type="predicted"/>
<dbReference type="PANTHER" id="PTHR43129">
    <property type="entry name" value="FOSMIDOMYCIN RESISTANCE PROTEIN"/>
    <property type="match status" value="1"/>
</dbReference>
<keyword evidence="4 5" id="KW-0472">Membrane</keyword>
<feature type="transmembrane region" description="Helical" evidence="5">
    <location>
        <begin position="284"/>
        <end position="303"/>
    </location>
</feature>
<sequence>MEVAGAPKVTRPGRALAWICAGHTLSHFWLLTLPPLFPAVAEFDIIFVQLGVLVTLYQLTNGLFQVPSGYLADRYGAKPVLVGGLLTNGTAFALYGLAPNYAVLLVLALVAGVGQSVFHPADYSLLSSAFSKERSGKPYSLHTFSGYAGSAVAPITVAVLYAALGWEWAFAAAGLAGMILALLVSLCLEAPRPVPQPEKVTREGGTGSGNSSLFLSQALLLMFAFYVFTSTASSGIQAFEPSSLAQIYEMPLSLANVALTVYLATLSFGILLGGLVADRVKSNHAHVVGVMFTGGTLLMLLLAVARPPVWLLFPILAVAGAFHGVIMPSRDKMVREATPEGKAGRRFGFVSTGLSLGVMAVPPIPGFAMDSGRPGLVFWAVAGFMLVAVLTTFTPRHGLRWRPKGRVSG</sequence>
<dbReference type="InterPro" id="IPR020846">
    <property type="entry name" value="MFS_dom"/>
</dbReference>
<dbReference type="PANTHER" id="PTHR43129:SF1">
    <property type="entry name" value="FOSMIDOMYCIN RESISTANCE PROTEIN"/>
    <property type="match status" value="1"/>
</dbReference>
<dbReference type="GO" id="GO:0022857">
    <property type="term" value="F:transmembrane transporter activity"/>
    <property type="evidence" value="ECO:0007669"/>
    <property type="project" value="InterPro"/>
</dbReference>
<evidence type="ECO:0000259" key="6">
    <source>
        <dbReference type="PROSITE" id="PS50850"/>
    </source>
</evidence>
<dbReference type="Gene3D" id="1.20.1250.20">
    <property type="entry name" value="MFS general substrate transporter like domains"/>
    <property type="match status" value="2"/>
</dbReference>
<dbReference type="SUPFAM" id="SSF103473">
    <property type="entry name" value="MFS general substrate transporter"/>
    <property type="match status" value="1"/>
</dbReference>
<feature type="transmembrane region" description="Helical" evidence="5">
    <location>
        <begin position="376"/>
        <end position="394"/>
    </location>
</feature>
<reference evidence="7 8" key="1">
    <citation type="submission" date="2019-10" db="EMBL/GenBank/DDBJ databases">
        <title>Rubrobacter sp nov SCSIO 52915 isolated from a deep-sea sediment in the South China Sea.</title>
        <authorList>
            <person name="Chen R.W."/>
        </authorList>
    </citation>
    <scope>NUCLEOTIDE SEQUENCE [LARGE SCALE GENOMIC DNA]</scope>
    <source>
        <strain evidence="7 8">SCSIO 52915</strain>
    </source>
</reference>
<evidence type="ECO:0000256" key="3">
    <source>
        <dbReference type="ARBA" id="ARBA00022989"/>
    </source>
</evidence>
<dbReference type="GO" id="GO:0005886">
    <property type="term" value="C:plasma membrane"/>
    <property type="evidence" value="ECO:0007669"/>
    <property type="project" value="UniProtKB-SubCell"/>
</dbReference>
<evidence type="ECO:0000256" key="2">
    <source>
        <dbReference type="ARBA" id="ARBA00022692"/>
    </source>
</evidence>
<evidence type="ECO:0000256" key="1">
    <source>
        <dbReference type="ARBA" id="ARBA00004651"/>
    </source>
</evidence>
<dbReference type="EMBL" id="CP045121">
    <property type="protein sequence ID" value="QIN80013.1"/>
    <property type="molecule type" value="Genomic_DNA"/>
</dbReference>
<feature type="transmembrane region" description="Helical" evidence="5">
    <location>
        <begin position="15"/>
        <end position="33"/>
    </location>
</feature>
<feature type="transmembrane region" description="Helical" evidence="5">
    <location>
        <begin position="347"/>
        <end position="364"/>
    </location>
</feature>
<feature type="transmembrane region" description="Helical" evidence="5">
    <location>
        <begin position="309"/>
        <end position="326"/>
    </location>
</feature>
<feature type="transmembrane region" description="Helical" evidence="5">
    <location>
        <begin position="212"/>
        <end position="232"/>
    </location>
</feature>
<evidence type="ECO:0000313" key="8">
    <source>
        <dbReference type="Proteomes" id="UP000502706"/>
    </source>
</evidence>
<evidence type="ECO:0000313" key="7">
    <source>
        <dbReference type="EMBL" id="QIN80013.1"/>
    </source>
</evidence>
<dbReference type="InterPro" id="IPR036259">
    <property type="entry name" value="MFS_trans_sf"/>
</dbReference>
<protein>
    <submittedName>
        <fullName evidence="7">MFS transporter</fullName>
    </submittedName>
</protein>
<keyword evidence="8" id="KW-1185">Reference proteome</keyword>
<organism evidence="7 8">
    <name type="scientific">Rubrobacter marinus</name>
    <dbReference type="NCBI Taxonomy" id="2653852"/>
    <lineage>
        <taxon>Bacteria</taxon>
        <taxon>Bacillati</taxon>
        <taxon>Actinomycetota</taxon>
        <taxon>Rubrobacteria</taxon>
        <taxon>Rubrobacterales</taxon>
        <taxon>Rubrobacteraceae</taxon>
        <taxon>Rubrobacter</taxon>
    </lineage>
</organism>
<dbReference type="RefSeq" id="WP_166397689.1">
    <property type="nucleotide sequence ID" value="NZ_CP045121.1"/>
</dbReference>
<evidence type="ECO:0000256" key="5">
    <source>
        <dbReference type="SAM" id="Phobius"/>
    </source>
</evidence>
<accession>A0A6G8Q0M6</accession>
<evidence type="ECO:0000256" key="4">
    <source>
        <dbReference type="ARBA" id="ARBA00023136"/>
    </source>
</evidence>
<feature type="transmembrane region" description="Helical" evidence="5">
    <location>
        <begin position="139"/>
        <end position="162"/>
    </location>
</feature>
<comment type="subcellular location">
    <subcellularLocation>
        <location evidence="1">Cell membrane</location>
        <topology evidence="1">Multi-pass membrane protein</topology>
    </subcellularLocation>
</comment>
<keyword evidence="3 5" id="KW-1133">Transmembrane helix</keyword>
<feature type="transmembrane region" description="Helical" evidence="5">
    <location>
        <begin position="252"/>
        <end position="277"/>
    </location>
</feature>
<dbReference type="PROSITE" id="PS50850">
    <property type="entry name" value="MFS"/>
    <property type="match status" value="1"/>
</dbReference>
<gene>
    <name evidence="7" type="ORF">GBA65_17450</name>
</gene>
<dbReference type="InterPro" id="IPR011701">
    <property type="entry name" value="MFS"/>
</dbReference>
<feature type="domain" description="Major facilitator superfamily (MFS) profile" evidence="6">
    <location>
        <begin position="15"/>
        <end position="400"/>
    </location>
</feature>
<feature type="transmembrane region" description="Helical" evidence="5">
    <location>
        <begin position="101"/>
        <end position="118"/>
    </location>
</feature>
<dbReference type="Proteomes" id="UP000502706">
    <property type="component" value="Chromosome"/>
</dbReference>
<dbReference type="AlphaFoldDB" id="A0A6G8Q0M6"/>
<keyword evidence="2 5" id="KW-0812">Transmembrane</keyword>
<dbReference type="KEGG" id="rmar:GBA65_17450"/>
<name>A0A6G8Q0M6_9ACTN</name>
<feature type="transmembrane region" description="Helical" evidence="5">
    <location>
        <begin position="168"/>
        <end position="191"/>
    </location>
</feature>
<feature type="transmembrane region" description="Helical" evidence="5">
    <location>
        <begin position="45"/>
        <end position="64"/>
    </location>
</feature>
<dbReference type="Pfam" id="PF07690">
    <property type="entry name" value="MFS_1"/>
    <property type="match status" value="1"/>
</dbReference>